<protein>
    <submittedName>
        <fullName evidence="1">Uncharacterized protein</fullName>
    </submittedName>
</protein>
<dbReference type="EMBL" id="LAXD01000001">
    <property type="protein sequence ID" value="KWW98417.1"/>
    <property type="molecule type" value="Genomic_DNA"/>
</dbReference>
<organism evidence="1 2">
    <name type="scientific">Carbonactinospora thermoautotrophica</name>
    <dbReference type="NCBI Taxonomy" id="1469144"/>
    <lineage>
        <taxon>Bacteria</taxon>
        <taxon>Bacillati</taxon>
        <taxon>Actinomycetota</taxon>
        <taxon>Actinomycetes</taxon>
        <taxon>Kitasatosporales</taxon>
        <taxon>Carbonactinosporaceae</taxon>
        <taxon>Carbonactinospora</taxon>
    </lineage>
</organism>
<reference evidence="2" key="1">
    <citation type="submission" date="2015-04" db="EMBL/GenBank/DDBJ databases">
        <title>Physiological reanalysis, assessment of diazotrophy, and genome sequences of multiple isolates of Streptomyces thermoautotrophicus.</title>
        <authorList>
            <person name="MacKellar D.C."/>
            <person name="Lieber L."/>
            <person name="Norman J."/>
            <person name="Bolger A."/>
            <person name="Tobin C."/>
            <person name="Murray J.W."/>
            <person name="Chang R."/>
            <person name="Ford T."/>
            <person name="Nguyen P.Q."/>
            <person name="Woodward J."/>
            <person name="Permingeat H."/>
            <person name="Joshi N.S."/>
            <person name="Silver P.A."/>
            <person name="Usadel B."/>
            <person name="Rutherford A.W."/>
            <person name="Friesen M."/>
            <person name="Prell J."/>
        </authorList>
    </citation>
    <scope>NUCLEOTIDE SEQUENCE [LARGE SCALE GENOMIC DNA]</scope>
    <source>
        <strain evidence="2">H1</strain>
    </source>
</reference>
<keyword evidence="2" id="KW-1185">Reference proteome</keyword>
<name>A0A132MKL5_9ACTN</name>
<proteinExistence type="predicted"/>
<dbReference type="STRING" id="1469144.LI90_37"/>
<evidence type="ECO:0000313" key="2">
    <source>
        <dbReference type="Proteomes" id="UP000070188"/>
    </source>
</evidence>
<dbReference type="RefSeq" id="WP_244884140.1">
    <property type="nucleotide sequence ID" value="NZ_LAXD01000001.1"/>
</dbReference>
<sequence>MAHVLRRLLRRPRISREVLEDLGFRGDGRRHPRENALTASTIVLAVVALVCATNQTLHIPGSWAGLAGMVLGFSTQLISASTAQRMLIVPALGASFVGLYLNMFNGGLW</sequence>
<dbReference type="Proteomes" id="UP000070188">
    <property type="component" value="Unassembled WGS sequence"/>
</dbReference>
<gene>
    <name evidence="1" type="ORF">LI90_37</name>
</gene>
<dbReference type="AlphaFoldDB" id="A0A132MKL5"/>
<dbReference type="PATRIC" id="fig|1469144.10.peg.106"/>
<evidence type="ECO:0000313" key="1">
    <source>
        <dbReference type="EMBL" id="KWW98417.1"/>
    </source>
</evidence>
<accession>A0A132MKL5</accession>
<comment type="caution">
    <text evidence="1">The sequence shown here is derived from an EMBL/GenBank/DDBJ whole genome shotgun (WGS) entry which is preliminary data.</text>
</comment>